<dbReference type="UniPathway" id="UPA00074">
    <property type="reaction ID" value="UER00130"/>
</dbReference>
<evidence type="ECO:0000256" key="1">
    <source>
        <dbReference type="ARBA" id="ARBA00004672"/>
    </source>
</evidence>
<keyword evidence="4" id="KW-0436">Ligase</keyword>
<dbReference type="PANTHER" id="PTHR43599">
    <property type="entry name" value="MULTIFUNCTIONAL PROTEIN ADE2"/>
    <property type="match status" value="1"/>
</dbReference>
<proteinExistence type="evidence at transcript level"/>
<evidence type="ECO:0000256" key="3">
    <source>
        <dbReference type="ARBA" id="ARBA00011020"/>
    </source>
</evidence>
<dbReference type="Gene3D" id="3.40.50.1970">
    <property type="match status" value="1"/>
</dbReference>
<dbReference type="Pfam" id="PF00731">
    <property type="entry name" value="AIRC"/>
    <property type="match status" value="1"/>
</dbReference>
<dbReference type="FunFam" id="3.30.470.20:FF:000020">
    <property type="entry name" value="Probable multifunctional protein ADE2"/>
    <property type="match status" value="1"/>
</dbReference>
<comment type="pathway">
    <text evidence="2">Purine metabolism; IMP biosynthesis via de novo pathway; 5-amino-1-(5-phospho-D-ribosyl)imidazole-4-carboxylate from 5-amino-1-(5-phospho-D-ribosyl)imidazole (carboxylase route): step 1/1.</text>
</comment>
<dbReference type="Pfam" id="PF01259">
    <property type="entry name" value="SAICAR_synt"/>
    <property type="match status" value="1"/>
</dbReference>
<dbReference type="SUPFAM" id="SSF52255">
    <property type="entry name" value="N5-CAIR mutase (phosphoribosylaminoimidazole carboxylase, PurE)"/>
    <property type="match status" value="1"/>
</dbReference>
<dbReference type="SMART" id="SM01001">
    <property type="entry name" value="AIRC"/>
    <property type="match status" value="1"/>
</dbReference>
<dbReference type="InterPro" id="IPR018236">
    <property type="entry name" value="SAICAR_synthetase_CS"/>
</dbReference>
<dbReference type="GO" id="GO:0005524">
    <property type="term" value="F:ATP binding"/>
    <property type="evidence" value="ECO:0007669"/>
    <property type="project" value="UniProtKB-KW"/>
</dbReference>
<reference evidence="10" key="1">
    <citation type="submission" date="2020-04" db="EMBL/GenBank/DDBJ databases">
        <authorList>
            <person name="Neveu A P."/>
        </authorList>
    </citation>
    <scope>NUCLEOTIDE SEQUENCE</scope>
    <source>
        <tissue evidence="10">Whole embryo</tissue>
    </source>
</reference>
<evidence type="ECO:0000256" key="2">
    <source>
        <dbReference type="ARBA" id="ARBA00004747"/>
    </source>
</evidence>
<dbReference type="SUPFAM" id="SSF56104">
    <property type="entry name" value="SAICAR synthase-like"/>
    <property type="match status" value="1"/>
</dbReference>
<evidence type="ECO:0000313" key="10">
    <source>
        <dbReference type="EMBL" id="CAB3264634.1"/>
    </source>
</evidence>
<comment type="similarity">
    <text evidence="3">In the N-terminal section; belongs to the SAICAR synthetase family.</text>
</comment>
<gene>
    <name evidence="10" type="primary">Paics</name>
</gene>
<dbReference type="PROSITE" id="PS01058">
    <property type="entry name" value="SAICAR_SYNTHETASE_2"/>
    <property type="match status" value="1"/>
</dbReference>
<keyword evidence="8" id="KW-0511">Multifunctional enzyme</keyword>
<keyword evidence="7" id="KW-0067">ATP-binding</keyword>
<accession>A0A6F9DMI1</accession>
<evidence type="ECO:0000256" key="6">
    <source>
        <dbReference type="ARBA" id="ARBA00022755"/>
    </source>
</evidence>
<keyword evidence="6" id="KW-0658">Purine biosynthesis</keyword>
<dbReference type="FunFam" id="3.40.50.1970:FF:000006">
    <property type="entry name" value="Probable multifunctional protein ADE2"/>
    <property type="match status" value="1"/>
</dbReference>
<dbReference type="EMBL" id="LR788772">
    <property type="protein sequence ID" value="CAB3264634.1"/>
    <property type="molecule type" value="mRNA"/>
</dbReference>
<evidence type="ECO:0000259" key="9">
    <source>
        <dbReference type="SMART" id="SM01001"/>
    </source>
</evidence>
<dbReference type="AlphaFoldDB" id="A0A6F9DMI1"/>
<dbReference type="InterPro" id="IPR028923">
    <property type="entry name" value="SAICAR_synt/ADE2_N"/>
</dbReference>
<dbReference type="InterPro" id="IPR000031">
    <property type="entry name" value="PurE_dom"/>
</dbReference>
<dbReference type="GO" id="GO:0005829">
    <property type="term" value="C:cytosol"/>
    <property type="evidence" value="ECO:0007669"/>
    <property type="project" value="TreeGrafter"/>
</dbReference>
<dbReference type="InterPro" id="IPR050089">
    <property type="entry name" value="SAICAR_synthetase"/>
</dbReference>
<dbReference type="PROSITE" id="PS01057">
    <property type="entry name" value="SAICAR_SYNTHETASE_1"/>
    <property type="match status" value="1"/>
</dbReference>
<protein>
    <submittedName>
        <fullName evidence="10">Multifunctional protein ADE2-like</fullName>
    </submittedName>
</protein>
<dbReference type="Gene3D" id="3.30.470.20">
    <property type="entry name" value="ATP-grasp fold, B domain"/>
    <property type="match status" value="1"/>
</dbReference>
<dbReference type="Gene3D" id="3.30.200.20">
    <property type="entry name" value="Phosphorylase Kinase, domain 1"/>
    <property type="match status" value="1"/>
</dbReference>
<evidence type="ECO:0000256" key="8">
    <source>
        <dbReference type="ARBA" id="ARBA00023268"/>
    </source>
</evidence>
<dbReference type="PANTHER" id="PTHR43599:SF3">
    <property type="entry name" value="SI:DKEY-6E2.2"/>
    <property type="match status" value="1"/>
</dbReference>
<comment type="pathway">
    <text evidence="1">Purine metabolism; IMP biosynthesis via de novo pathway; 5-amino-1-(5-phospho-D-ribosyl)imidazole-4-carboxamide from 5-amino-1-(5-phospho-D-ribosyl)imidazole-4-carboxylate: step 1/2.</text>
</comment>
<name>A0A6F9DMI1_9ASCI</name>
<sequence>MATTHKLDSNGDGEPFCKYPKALHIEMESNGGPITKFETSGGKTACDDAFTMGKAINEGKTKVIYDVKSKIPGRCLVVSKDVITAWNGVMKNEMEGKAEMSTATNGAVMEILNNAGIKTAYIKAVSPKSFLAWKCNMIPIEWVARRIATGSFLKRNKGVKEGYRFYPPKMETFYKDDEQGDPQWSREVIEETKLECGGVKITPNEIDIMEKATITIFEILERVWSTKDVNLVDMKIEFGVRTDTNEIVLADVIDNDSWRVWPSGDKTKMKDKQVYRNLKEVTASDMTNVKKNYKWVADQLKELNDFSTTSQDSVHVAVVMGSITDKDHCKKIETACGKFGISCSLHVSSAHKSTSDTLKLLGKLEGQSITKPTVIIAVAGRSNGLGPVLSGNSALPIINCPPVSDQWGSADIWSSLRLPSGLACSTVLSPDGAALAAAQILAQHNFAVWGKVRALQLINWTKIKKSNDSL</sequence>
<feature type="domain" description="PurE" evidence="9">
    <location>
        <begin position="314"/>
        <end position="463"/>
    </location>
</feature>
<dbReference type="CDD" id="cd01416">
    <property type="entry name" value="SAICAR_synt_Ade5"/>
    <property type="match status" value="1"/>
</dbReference>
<dbReference type="GO" id="GO:0006189">
    <property type="term" value="P:'de novo' IMP biosynthetic process"/>
    <property type="evidence" value="ECO:0007669"/>
    <property type="project" value="UniProtKB-UniPathway"/>
</dbReference>
<keyword evidence="5" id="KW-0547">Nucleotide-binding</keyword>
<evidence type="ECO:0000256" key="5">
    <source>
        <dbReference type="ARBA" id="ARBA00022741"/>
    </source>
</evidence>
<dbReference type="GO" id="GO:0004639">
    <property type="term" value="F:phosphoribosylaminoimidazolesuccinocarboxamide synthase activity"/>
    <property type="evidence" value="ECO:0007669"/>
    <property type="project" value="InterPro"/>
</dbReference>
<organism evidence="10">
    <name type="scientific">Phallusia mammillata</name>
    <dbReference type="NCBI Taxonomy" id="59560"/>
    <lineage>
        <taxon>Eukaryota</taxon>
        <taxon>Metazoa</taxon>
        <taxon>Chordata</taxon>
        <taxon>Tunicata</taxon>
        <taxon>Ascidiacea</taxon>
        <taxon>Phlebobranchia</taxon>
        <taxon>Ascidiidae</taxon>
        <taxon>Phallusia</taxon>
    </lineage>
</organism>
<dbReference type="HAMAP" id="MF_00137">
    <property type="entry name" value="SAICAR_synth"/>
    <property type="match status" value="1"/>
</dbReference>
<evidence type="ECO:0000256" key="4">
    <source>
        <dbReference type="ARBA" id="ARBA00022598"/>
    </source>
</evidence>
<evidence type="ECO:0000256" key="7">
    <source>
        <dbReference type="ARBA" id="ARBA00022840"/>
    </source>
</evidence>